<sequence>MSSNTATPEPTTWDPLVGRSQNIERLKNFIHRELLPAPASRRRRLLIRNFARSLPIGMPIFEQDEFIAVFGLLFRHFPLRLYETLAYSMPSPAEYPLLDQHRRIVKTFLLEELSKIKTESDQIVAAMERLFAGPLANLRQEYWSRLRHEFEFLITPGATRVWILSLAWNLIVENRAYIEDLASRPPNQADLRDVRVRELVEDDVAGETLELRRVEESEDDDSDMEEYEVADDDDDSAQVPCVNSTPPWLHCSMIVPHNTTSLSNPFCGPEVEGLEELNSLRAATLDLQNLRKALTDTTAALVYMFNGMSTQTTSLARFLLEENEIDLTAIVVPRVEDLISGHMDLKWFHEILAVGKYITSRTFGRLIDTEQFFVTREELYLAANETFKACASRYERSRYRCAFNGIVARLHDQHYAEQIKFPTSEQPTPVAKSWKGDHVCAICHSPPEEGNPQCPPIVTSCCEKPFHGDCMLEWLFTTVRRGTGMTCP</sequence>
<comment type="caution">
    <text evidence="2">The sequence shown here is derived from an EMBL/GenBank/DDBJ whole genome shotgun (WGS) entry which is preliminary data.</text>
</comment>
<evidence type="ECO:0000313" key="2">
    <source>
        <dbReference type="EMBL" id="KAJ9609898.1"/>
    </source>
</evidence>
<gene>
    <name evidence="2" type="ORF">H2200_006227</name>
</gene>
<feature type="compositionally biased region" description="Acidic residues" evidence="1">
    <location>
        <begin position="216"/>
        <end position="236"/>
    </location>
</feature>
<evidence type="ECO:0000313" key="3">
    <source>
        <dbReference type="Proteomes" id="UP001172673"/>
    </source>
</evidence>
<dbReference type="AlphaFoldDB" id="A0AA39CIB4"/>
<reference evidence="2" key="1">
    <citation type="submission" date="2022-10" db="EMBL/GenBank/DDBJ databases">
        <title>Culturing micro-colonial fungi from biological soil crusts in the Mojave desert and describing Neophaeococcomyces mojavensis, and introducing the new genera and species Taxawa tesnikishii.</title>
        <authorList>
            <person name="Kurbessoian T."/>
            <person name="Stajich J.E."/>
        </authorList>
    </citation>
    <scope>NUCLEOTIDE SEQUENCE</scope>
    <source>
        <strain evidence="2">TK_41</strain>
    </source>
</reference>
<organism evidence="2 3">
    <name type="scientific">Cladophialophora chaetospira</name>
    <dbReference type="NCBI Taxonomy" id="386627"/>
    <lineage>
        <taxon>Eukaryota</taxon>
        <taxon>Fungi</taxon>
        <taxon>Dikarya</taxon>
        <taxon>Ascomycota</taxon>
        <taxon>Pezizomycotina</taxon>
        <taxon>Eurotiomycetes</taxon>
        <taxon>Chaetothyriomycetidae</taxon>
        <taxon>Chaetothyriales</taxon>
        <taxon>Herpotrichiellaceae</taxon>
        <taxon>Cladophialophora</taxon>
    </lineage>
</organism>
<accession>A0AA39CIB4</accession>
<dbReference type="EMBL" id="JAPDRK010000008">
    <property type="protein sequence ID" value="KAJ9609898.1"/>
    <property type="molecule type" value="Genomic_DNA"/>
</dbReference>
<dbReference type="Proteomes" id="UP001172673">
    <property type="component" value="Unassembled WGS sequence"/>
</dbReference>
<name>A0AA39CIB4_9EURO</name>
<keyword evidence="3" id="KW-1185">Reference proteome</keyword>
<feature type="region of interest" description="Disordered" evidence="1">
    <location>
        <begin position="213"/>
        <end position="239"/>
    </location>
</feature>
<dbReference type="InterPro" id="IPR013083">
    <property type="entry name" value="Znf_RING/FYVE/PHD"/>
</dbReference>
<dbReference type="Gene3D" id="3.30.40.10">
    <property type="entry name" value="Zinc/RING finger domain, C3HC4 (zinc finger)"/>
    <property type="match status" value="1"/>
</dbReference>
<protein>
    <submittedName>
        <fullName evidence="2">Uncharacterized protein</fullName>
    </submittedName>
</protein>
<evidence type="ECO:0000256" key="1">
    <source>
        <dbReference type="SAM" id="MobiDB-lite"/>
    </source>
</evidence>
<proteinExistence type="predicted"/>